<dbReference type="GO" id="GO:0004822">
    <property type="term" value="F:isoleucine-tRNA ligase activity"/>
    <property type="evidence" value="ECO:0007669"/>
    <property type="project" value="UniProtKB-EC"/>
</dbReference>
<dbReference type="InterPro" id="IPR050081">
    <property type="entry name" value="Ile-tRNA_ligase"/>
</dbReference>
<keyword evidence="3" id="KW-0067">ATP-binding</keyword>
<feature type="domain" description="Methionyl/Valyl/Leucyl/Isoleucyl-tRNA synthetase anticodon-binding" evidence="7">
    <location>
        <begin position="5"/>
        <end position="128"/>
    </location>
</feature>
<evidence type="ECO:0000313" key="8">
    <source>
        <dbReference type="EMBL" id="CUV65248.1"/>
    </source>
</evidence>
<evidence type="ECO:0000256" key="6">
    <source>
        <dbReference type="ARBA" id="ARBA00048359"/>
    </source>
</evidence>
<proteinExistence type="predicted"/>
<sequence>MRGFAVLNHFLVNDLSSLYMDICKDRLYCDDVNNPSRRASQSAMAMIAKSMLGLVAPVLTYTADEILDFATPLLKGDAKNIFDFEFVDIQEVNSSLDVTKLMAIREKFSEEIDKLKKDKVLKSTLEVELCGDYDFDIKNQKDLEDWFMVSNVKKSSDSEVLANFEVDGVKFEITRASEHKCPRCWRFKSDSEESLCTRCAEVVNV</sequence>
<dbReference type="InterPro" id="IPR009080">
    <property type="entry name" value="tRNAsynth_Ia_anticodon-bd"/>
</dbReference>
<dbReference type="AlphaFoldDB" id="A0A0S4XLQ9"/>
<evidence type="ECO:0000256" key="3">
    <source>
        <dbReference type="ARBA" id="ARBA00022840"/>
    </source>
</evidence>
<dbReference type="EMBL" id="FAXN01000021">
    <property type="protein sequence ID" value="CUV65248.1"/>
    <property type="molecule type" value="Genomic_DNA"/>
</dbReference>
<evidence type="ECO:0000256" key="4">
    <source>
        <dbReference type="ARBA" id="ARBA00022917"/>
    </source>
</evidence>
<name>A0A0S4XLQ9_9BACT</name>
<protein>
    <submittedName>
        <fullName evidence="8">Isoleucine--tRNA ligase</fullName>
        <ecNumber evidence="8">6.1.1.5</ecNumber>
    </submittedName>
</protein>
<reference evidence="8" key="1">
    <citation type="submission" date="2015-11" db="EMBL/GenBank/DDBJ databases">
        <authorList>
            <person name="Zhang Y."/>
            <person name="Guo Z."/>
        </authorList>
    </citation>
    <scope>NUCLEOTIDE SEQUENCE</scope>
    <source>
        <strain evidence="8">BN30871</strain>
    </source>
</reference>
<evidence type="ECO:0000259" key="7">
    <source>
        <dbReference type="Pfam" id="PF08264"/>
    </source>
</evidence>
<dbReference type="GO" id="GO:0005524">
    <property type="term" value="F:ATP binding"/>
    <property type="evidence" value="ECO:0007669"/>
    <property type="project" value="UniProtKB-KW"/>
</dbReference>
<dbReference type="InterPro" id="IPR013155">
    <property type="entry name" value="M/V/L/I-tRNA-synth_anticd-bd"/>
</dbReference>
<accession>A0A0S4XLQ9</accession>
<gene>
    <name evidence="8" type="primary">ileS</name>
    <name evidence="8" type="ORF">BN3087_220065</name>
</gene>
<dbReference type="Gene3D" id="1.10.730.20">
    <property type="match status" value="1"/>
</dbReference>
<evidence type="ECO:0000256" key="1">
    <source>
        <dbReference type="ARBA" id="ARBA00022598"/>
    </source>
</evidence>
<comment type="catalytic activity">
    <reaction evidence="6">
        <text>tRNA(Ile) + L-isoleucine + ATP = L-isoleucyl-tRNA(Ile) + AMP + diphosphate</text>
        <dbReference type="Rhea" id="RHEA:11060"/>
        <dbReference type="Rhea" id="RHEA-COMP:9666"/>
        <dbReference type="Rhea" id="RHEA-COMP:9695"/>
        <dbReference type="ChEBI" id="CHEBI:30616"/>
        <dbReference type="ChEBI" id="CHEBI:33019"/>
        <dbReference type="ChEBI" id="CHEBI:58045"/>
        <dbReference type="ChEBI" id="CHEBI:78442"/>
        <dbReference type="ChEBI" id="CHEBI:78528"/>
        <dbReference type="ChEBI" id="CHEBI:456215"/>
        <dbReference type="EC" id="6.1.1.5"/>
    </reaction>
</comment>
<dbReference type="GO" id="GO:0005829">
    <property type="term" value="C:cytosol"/>
    <property type="evidence" value="ECO:0007669"/>
    <property type="project" value="TreeGrafter"/>
</dbReference>
<organism evidence="8">
    <name type="scientific">Sulfurovum sp. enrichment culture clone C5</name>
    <dbReference type="NCBI Taxonomy" id="497650"/>
    <lineage>
        <taxon>Bacteria</taxon>
        <taxon>Pseudomonadati</taxon>
        <taxon>Campylobacterota</taxon>
        <taxon>Epsilonproteobacteria</taxon>
        <taxon>Campylobacterales</taxon>
        <taxon>Sulfurovaceae</taxon>
        <taxon>Sulfurovum</taxon>
        <taxon>environmental samples</taxon>
    </lineage>
</organism>
<dbReference type="PANTHER" id="PTHR42765:SF1">
    <property type="entry name" value="ISOLEUCINE--TRNA LIGASE, MITOCHONDRIAL"/>
    <property type="match status" value="1"/>
</dbReference>
<dbReference type="PANTHER" id="PTHR42765">
    <property type="entry name" value="SOLEUCYL-TRNA SYNTHETASE"/>
    <property type="match status" value="1"/>
</dbReference>
<keyword evidence="2" id="KW-0547">Nucleotide-binding</keyword>
<dbReference type="SUPFAM" id="SSF47323">
    <property type="entry name" value="Anticodon-binding domain of a subclass of class I aminoacyl-tRNA synthetases"/>
    <property type="match status" value="1"/>
</dbReference>
<keyword evidence="1 8" id="KW-0436">Ligase</keyword>
<keyword evidence="5" id="KW-0030">Aminoacyl-tRNA synthetase</keyword>
<dbReference type="Pfam" id="PF08264">
    <property type="entry name" value="Anticodon_1"/>
    <property type="match status" value="1"/>
</dbReference>
<keyword evidence="4" id="KW-0648">Protein biosynthesis</keyword>
<evidence type="ECO:0000256" key="2">
    <source>
        <dbReference type="ARBA" id="ARBA00022741"/>
    </source>
</evidence>
<evidence type="ECO:0000256" key="5">
    <source>
        <dbReference type="ARBA" id="ARBA00023146"/>
    </source>
</evidence>
<dbReference type="GO" id="GO:0006428">
    <property type="term" value="P:isoleucyl-tRNA aminoacylation"/>
    <property type="evidence" value="ECO:0007669"/>
    <property type="project" value="TreeGrafter"/>
</dbReference>
<dbReference type="EC" id="6.1.1.5" evidence="8"/>